<dbReference type="RefSeq" id="XP_002669233.1">
    <property type="nucleotide sequence ID" value="XM_002669187.1"/>
</dbReference>
<dbReference type="Proteomes" id="UP000006671">
    <property type="component" value="Unassembled WGS sequence"/>
</dbReference>
<dbReference type="EMBL" id="GG738930">
    <property type="protein sequence ID" value="EFC36489.1"/>
    <property type="molecule type" value="Genomic_DNA"/>
</dbReference>
<keyword evidence="2" id="KW-1185">Reference proteome</keyword>
<accession>D2W3C0</accession>
<dbReference type="VEuPathDB" id="AmoebaDB:NAEGRDRAFT_75894"/>
<evidence type="ECO:0000313" key="1">
    <source>
        <dbReference type="EMBL" id="EFC36489.1"/>
    </source>
</evidence>
<dbReference type="InParanoid" id="D2W3C0"/>
<evidence type="ECO:0000313" key="2">
    <source>
        <dbReference type="Proteomes" id="UP000006671"/>
    </source>
</evidence>
<reference evidence="1 2" key="1">
    <citation type="journal article" date="2010" name="Cell">
        <title>The genome of Naegleria gruberi illuminates early eukaryotic versatility.</title>
        <authorList>
            <person name="Fritz-Laylin L.K."/>
            <person name="Prochnik S.E."/>
            <person name="Ginger M.L."/>
            <person name="Dacks J.B."/>
            <person name="Carpenter M.L."/>
            <person name="Field M.C."/>
            <person name="Kuo A."/>
            <person name="Paredez A."/>
            <person name="Chapman J."/>
            <person name="Pham J."/>
            <person name="Shu S."/>
            <person name="Neupane R."/>
            <person name="Cipriano M."/>
            <person name="Mancuso J."/>
            <person name="Tu H."/>
            <person name="Salamov A."/>
            <person name="Lindquist E."/>
            <person name="Shapiro H."/>
            <person name="Lucas S."/>
            <person name="Grigoriev I.V."/>
            <person name="Cande W.Z."/>
            <person name="Fulton C."/>
            <person name="Rokhsar D.S."/>
            <person name="Dawson S.C."/>
        </authorList>
    </citation>
    <scope>NUCLEOTIDE SEQUENCE [LARGE SCALE GENOMIC DNA]</scope>
    <source>
        <strain evidence="1 2">NEG-M</strain>
    </source>
</reference>
<dbReference type="GeneID" id="8862531"/>
<dbReference type="KEGG" id="ngr:NAEGRDRAFT_75894"/>
<dbReference type="AlphaFoldDB" id="D2W3C0"/>
<organism evidence="2">
    <name type="scientific">Naegleria gruberi</name>
    <name type="common">Amoeba</name>
    <dbReference type="NCBI Taxonomy" id="5762"/>
    <lineage>
        <taxon>Eukaryota</taxon>
        <taxon>Discoba</taxon>
        <taxon>Heterolobosea</taxon>
        <taxon>Tetramitia</taxon>
        <taxon>Eutetramitia</taxon>
        <taxon>Vahlkampfiidae</taxon>
        <taxon>Naegleria</taxon>
    </lineage>
</organism>
<sequence length="117" mass="13216">MGSNGFDHVYIDKKTGNLIILESKLTTKSNNPTYGTSGGHKQGTKEYVNDVVQRMKESNQPMTKIAAQLIERKVSEGKVDFVIHHTKMEENGDFMVLGNTKFYKKEGPTRENFDMVS</sequence>
<name>D2W3C0_NAEGR</name>
<gene>
    <name evidence="1" type="ORF">NAEGRDRAFT_75894</name>
</gene>
<proteinExistence type="predicted"/>
<protein>
    <submittedName>
        <fullName evidence="1">Predicted protein</fullName>
    </submittedName>
</protein>